<dbReference type="Gene3D" id="3.60.130.10">
    <property type="entry name" value="Clavaminate synthase-like"/>
    <property type="match status" value="1"/>
</dbReference>
<reference evidence="8" key="1">
    <citation type="submission" date="2017-02" db="EMBL/GenBank/DDBJ databases">
        <title>Complete genome sequence of Cupriavidus necator strain NH9, a 3-chlorobenzoate degrader.</title>
        <authorList>
            <person name="Moriuchi R."/>
            <person name="Dohra H."/>
            <person name="Ogawa N."/>
        </authorList>
    </citation>
    <scope>NUCLEOTIDE SEQUENCE [LARGE SCALE GENOMIC DNA]</scope>
    <source>
        <strain evidence="8">NH9</strain>
    </source>
</reference>
<comment type="similarity">
    <text evidence="1">Belongs to the TfdA dioxygenase family.</text>
</comment>
<gene>
    <name evidence="7" type="ORF">BJN34_09300</name>
</gene>
<dbReference type="PANTHER" id="PTHR30468">
    <property type="entry name" value="ALPHA-KETOGLUTARATE-DEPENDENT SULFONATE DIOXYGENASE"/>
    <property type="match status" value="1"/>
</dbReference>
<keyword evidence="4" id="KW-0560">Oxidoreductase</keyword>
<dbReference type="GO" id="GO:0046872">
    <property type="term" value="F:metal ion binding"/>
    <property type="evidence" value="ECO:0007669"/>
    <property type="project" value="UniProtKB-KW"/>
</dbReference>
<dbReference type="Pfam" id="PF02668">
    <property type="entry name" value="TauD"/>
    <property type="match status" value="1"/>
</dbReference>
<evidence type="ECO:0000256" key="5">
    <source>
        <dbReference type="ARBA" id="ARBA00023004"/>
    </source>
</evidence>
<dbReference type="InterPro" id="IPR042098">
    <property type="entry name" value="TauD-like_sf"/>
</dbReference>
<accession>A0A1U9UN67</accession>
<organism evidence="7 8">
    <name type="scientific">Cupriavidus necator</name>
    <name type="common">Alcaligenes eutrophus</name>
    <name type="synonym">Ralstonia eutropha</name>
    <dbReference type="NCBI Taxonomy" id="106590"/>
    <lineage>
        <taxon>Bacteria</taxon>
        <taxon>Pseudomonadati</taxon>
        <taxon>Pseudomonadota</taxon>
        <taxon>Betaproteobacteria</taxon>
        <taxon>Burkholderiales</taxon>
        <taxon>Burkholderiaceae</taxon>
        <taxon>Cupriavidus</taxon>
    </lineage>
</organism>
<dbReference type="EMBL" id="CP017757">
    <property type="protein sequence ID" value="AQV94083.1"/>
    <property type="molecule type" value="Genomic_DNA"/>
</dbReference>
<evidence type="ECO:0000256" key="1">
    <source>
        <dbReference type="ARBA" id="ARBA00005896"/>
    </source>
</evidence>
<dbReference type="InterPro" id="IPR003819">
    <property type="entry name" value="TauD/TfdA-like"/>
</dbReference>
<protein>
    <submittedName>
        <fullName evidence="7">Taurine dioxygenase</fullName>
    </submittedName>
</protein>
<dbReference type="GO" id="GO:0006790">
    <property type="term" value="P:sulfur compound metabolic process"/>
    <property type="evidence" value="ECO:0007669"/>
    <property type="project" value="TreeGrafter"/>
</dbReference>
<dbReference type="GO" id="GO:0005737">
    <property type="term" value="C:cytoplasm"/>
    <property type="evidence" value="ECO:0007669"/>
    <property type="project" value="TreeGrafter"/>
</dbReference>
<evidence type="ECO:0000256" key="2">
    <source>
        <dbReference type="ARBA" id="ARBA00022723"/>
    </source>
</evidence>
<dbReference type="SUPFAM" id="SSF51197">
    <property type="entry name" value="Clavaminate synthase-like"/>
    <property type="match status" value="1"/>
</dbReference>
<evidence type="ECO:0000256" key="3">
    <source>
        <dbReference type="ARBA" id="ARBA00022964"/>
    </source>
</evidence>
<dbReference type="GO" id="GO:0000908">
    <property type="term" value="F:taurine dioxygenase activity"/>
    <property type="evidence" value="ECO:0007669"/>
    <property type="project" value="TreeGrafter"/>
</dbReference>
<dbReference type="Proteomes" id="UP000189627">
    <property type="component" value="Chromosome 1"/>
</dbReference>
<feature type="domain" description="TauD/TfdA-like" evidence="6">
    <location>
        <begin position="37"/>
        <end position="303"/>
    </location>
</feature>
<dbReference type="KEGG" id="cuh:BJN34_09300"/>
<keyword evidence="2" id="KW-0479">Metal-binding</keyword>
<proteinExistence type="inferred from homology"/>
<dbReference type="PANTHER" id="PTHR30468:SF1">
    <property type="entry name" value="ALPHA-KETOGLUTARATE-DEPENDENT SULFONATE DIOXYGENASE"/>
    <property type="match status" value="1"/>
</dbReference>
<keyword evidence="5" id="KW-0408">Iron</keyword>
<evidence type="ECO:0000259" key="6">
    <source>
        <dbReference type="Pfam" id="PF02668"/>
    </source>
</evidence>
<name>A0A1U9UN67_CUPNE</name>
<evidence type="ECO:0000256" key="4">
    <source>
        <dbReference type="ARBA" id="ARBA00023002"/>
    </source>
</evidence>
<evidence type="ECO:0000313" key="7">
    <source>
        <dbReference type="EMBL" id="AQV94083.1"/>
    </source>
</evidence>
<dbReference type="AlphaFoldDB" id="A0A1U9UN67"/>
<evidence type="ECO:0000313" key="8">
    <source>
        <dbReference type="Proteomes" id="UP000189627"/>
    </source>
</evidence>
<keyword evidence="3 7" id="KW-0223">Dioxygenase</keyword>
<dbReference type="InterPro" id="IPR051323">
    <property type="entry name" value="AtsK-like"/>
</dbReference>
<sequence length="310" mass="34967">MYVHHDSGCALEDMTTGEQTGVPAANTRSNAINVSIMTPAIGAEVSGVDLSASLSDNDYAQLRALLLRHKLLVFRDQDIAPAQHVAFAKRFGELEIHPVFQHHSDFPELALLGGNKQSGRENLFHSDVTWRENPSMGSILRCVECPDNGGDTIWVNMALAYEELPEYVKQQLAGLIAVHDIMPTFIDRIPLERREKIRNENPPQMHPVVRVHPETGEKILFVNEGFTTHLANFIESPGFAHFSDLRDGGSSLLQFLCSRAKRPEYQVRLKWRPNTIAFWDNRATQHYAIQDYFPAIRRMMRATIIGTKPA</sequence>